<dbReference type="PIRSF" id="PIRSF019169">
    <property type="entry name" value="PilM"/>
    <property type="match status" value="1"/>
</dbReference>
<dbReference type="Gene3D" id="3.30.420.40">
    <property type="match status" value="2"/>
</dbReference>
<reference evidence="1 2" key="1">
    <citation type="journal article" date="2015" name="Nature">
        <title>rRNA introns, odd ribosomes, and small enigmatic genomes across a large radiation of phyla.</title>
        <authorList>
            <person name="Brown C.T."/>
            <person name="Hug L.A."/>
            <person name="Thomas B.C."/>
            <person name="Sharon I."/>
            <person name="Castelle C.J."/>
            <person name="Singh A."/>
            <person name="Wilkins M.J."/>
            <person name="Williams K.H."/>
            <person name="Banfield J.F."/>
        </authorList>
    </citation>
    <scope>NUCLEOTIDE SEQUENCE [LARGE SCALE GENOMIC DNA]</scope>
</reference>
<dbReference type="Pfam" id="PF11104">
    <property type="entry name" value="PilM_2"/>
    <property type="match status" value="1"/>
</dbReference>
<dbReference type="Gene3D" id="3.30.1490.300">
    <property type="match status" value="1"/>
</dbReference>
<gene>
    <name evidence="1" type="ORF">UT23_C0001G0028</name>
</gene>
<dbReference type="InterPro" id="IPR050696">
    <property type="entry name" value="FtsA/MreB"/>
</dbReference>
<dbReference type="Proteomes" id="UP000034325">
    <property type="component" value="Unassembled WGS sequence"/>
</dbReference>
<organism evidence="1 2">
    <name type="scientific">Candidatus Woesebacteria bacterium GW2011_GWA1_39_12</name>
    <dbReference type="NCBI Taxonomy" id="1618549"/>
    <lineage>
        <taxon>Bacteria</taxon>
        <taxon>Candidatus Woeseibacteriota</taxon>
    </lineage>
</organism>
<sequence>MSVGLDIGSKTIKIVELVSEKGRFRLRASGVVSHKGARPEQFKDDKEFAFLGDVVKKLYKEAKISSREVGIALPEALVFTRSVKFPTLTDEEIASAVRWEAEQYIPIPVEDAIVQHQIIERREDTTPPHVSVLLVAAPKALVEKYAKVVDAAGLSLVSVETELIALVRSLALDDATVMIVDFGAGSTDIAIARNGQLAFSRSIPTAGEAFTRAVSQTLGIEVSQAEEYKKTYGLSQSQLEGKVKKALDPIFRLVSDEMKKAIHFYQTEEKGEVPKSVILSGGSAGMPEVASALTKLLGMEVVVGNPFSKVEVDPEAVKSLAGYAPFYSIAVGLAMRQT</sequence>
<comment type="caution">
    <text evidence="1">The sequence shown here is derived from an EMBL/GenBank/DDBJ whole genome shotgun (WGS) entry which is preliminary data.</text>
</comment>
<name>A0A0G0M6A0_9BACT</name>
<dbReference type="EMBL" id="LBWA01000001">
    <property type="protein sequence ID" value="KKQ98747.1"/>
    <property type="molecule type" value="Genomic_DNA"/>
</dbReference>
<protein>
    <submittedName>
        <fullName evidence="1">Type IV pilus biogenesis ATPase PilM</fullName>
    </submittedName>
</protein>
<dbReference type="SUPFAM" id="SSF53067">
    <property type="entry name" value="Actin-like ATPase domain"/>
    <property type="match status" value="2"/>
</dbReference>
<dbReference type="PANTHER" id="PTHR32432:SF3">
    <property type="entry name" value="ETHANOLAMINE UTILIZATION PROTEIN EUTJ"/>
    <property type="match status" value="1"/>
</dbReference>
<dbReference type="CDD" id="cd24049">
    <property type="entry name" value="ASKHA_NBD_PilM"/>
    <property type="match status" value="1"/>
</dbReference>
<proteinExistence type="predicted"/>
<dbReference type="InterPro" id="IPR043129">
    <property type="entry name" value="ATPase_NBD"/>
</dbReference>
<accession>A0A0G0M6A0</accession>
<dbReference type="AlphaFoldDB" id="A0A0G0M6A0"/>
<evidence type="ECO:0000313" key="1">
    <source>
        <dbReference type="EMBL" id="KKQ98747.1"/>
    </source>
</evidence>
<dbReference type="PANTHER" id="PTHR32432">
    <property type="entry name" value="CELL DIVISION PROTEIN FTSA-RELATED"/>
    <property type="match status" value="1"/>
</dbReference>
<dbReference type="InterPro" id="IPR005883">
    <property type="entry name" value="PilM"/>
</dbReference>
<dbReference type="NCBIfam" id="TIGR01175">
    <property type="entry name" value="pilM"/>
    <property type="match status" value="1"/>
</dbReference>
<evidence type="ECO:0000313" key="2">
    <source>
        <dbReference type="Proteomes" id="UP000034325"/>
    </source>
</evidence>